<proteinExistence type="predicted"/>
<dbReference type="EMBL" id="CM056741">
    <property type="protein sequence ID" value="KAJ8681698.1"/>
    <property type="molecule type" value="Genomic_DNA"/>
</dbReference>
<reference evidence="1" key="1">
    <citation type="submission" date="2023-04" db="EMBL/GenBank/DDBJ databases">
        <title>A chromosome-level genome assembly of the parasitoid wasp Eretmocerus hayati.</title>
        <authorList>
            <person name="Zhong Y."/>
            <person name="Liu S."/>
            <person name="Liu Y."/>
        </authorList>
    </citation>
    <scope>NUCLEOTIDE SEQUENCE</scope>
    <source>
        <strain evidence="1">ZJU_SS_LIU_2023</strain>
    </source>
</reference>
<protein>
    <submittedName>
        <fullName evidence="1">Uncharacterized protein</fullName>
    </submittedName>
</protein>
<organism evidence="1 2">
    <name type="scientific">Eretmocerus hayati</name>
    <dbReference type="NCBI Taxonomy" id="131215"/>
    <lineage>
        <taxon>Eukaryota</taxon>
        <taxon>Metazoa</taxon>
        <taxon>Ecdysozoa</taxon>
        <taxon>Arthropoda</taxon>
        <taxon>Hexapoda</taxon>
        <taxon>Insecta</taxon>
        <taxon>Pterygota</taxon>
        <taxon>Neoptera</taxon>
        <taxon>Endopterygota</taxon>
        <taxon>Hymenoptera</taxon>
        <taxon>Apocrita</taxon>
        <taxon>Proctotrupomorpha</taxon>
        <taxon>Chalcidoidea</taxon>
        <taxon>Aphelinidae</taxon>
        <taxon>Aphelininae</taxon>
        <taxon>Eretmocerus</taxon>
    </lineage>
</organism>
<name>A0ACC2PE07_9HYME</name>
<gene>
    <name evidence="1" type="ORF">QAD02_017490</name>
</gene>
<evidence type="ECO:0000313" key="2">
    <source>
        <dbReference type="Proteomes" id="UP001239111"/>
    </source>
</evidence>
<keyword evidence="2" id="KW-1185">Reference proteome</keyword>
<evidence type="ECO:0000313" key="1">
    <source>
        <dbReference type="EMBL" id="KAJ8681698.1"/>
    </source>
</evidence>
<accession>A0ACC2PE07</accession>
<comment type="caution">
    <text evidence="1">The sequence shown here is derived from an EMBL/GenBank/DDBJ whole genome shotgun (WGS) entry which is preliminary data.</text>
</comment>
<dbReference type="Proteomes" id="UP001239111">
    <property type="component" value="Chromosome 1"/>
</dbReference>
<sequence length="1296" mass="144796">MEGETNQTTFDVSVYFVLPSKYKTEDDCNDDMVDCFTKCHEFGVSPKWIPEKKCLKMKLDKKDVLVMEEFKGEAFEKLKSSNCVIVGPRCLLSCFVTGEPIPEGTAPVFNVAMRGLIVSASGFSVSTKAEIQKLVEYMGGIYTKELRKSVNYLVTDFVMSAKYERAVGLGIKIVTIDWVKSVWETNLTETIPATDSQFEKHKCPVFFNLVVTTTNLSKRQKEEVRKLISDNGGEFMGVLDGGKVRVVITSESSGASEKLKFAMQNKIPCLKVEWVYDSIRAESSLPFSDYLIEATQACSTPEKSEGQIPLNFSTISMIPGDNQHLCVDETLASATTMSSTIMSATMSDQAFTAPKSNYTAVMDRLSLVDAKKAGPFLDGCNVYLTGFSSNHRDKLNRILTYGSATRMDEISDALTHVIVGDQTKASQDLRMIRSKNLYPYTLKVEWLEESIKLQAPALEENFKVSVNNLAHQNAPEPPSPLSKKNLQLLQRPKIPPAPLFDGRKTNNEPEHDEPTDIVQQYLQETTSDSNSSLREILKLPSSDDLKRGGTPTNSQTSSKRWDNISKVDTRITFNEETRDDSAIPVSQETTSTQRVLKGLIFVVSGFESAEMNQIIAQIHGMGGKIVGKNYTGIPDYGVVPRLGAELRHTVGEIVTELFIEDCIDNERLVDLEYYHKPIMIPKNTKPLVNCVIGMSTYNGAERTYLSCLSEILGARYQDTFSRKTNPLKNTFGSTHLVCPLPTGEKYNAAVKWGLPAVTAQWLLECASEMKRVNEEPYIVGETTVPERIDTTLTDSKVARKDSEPMKPPQEPTPKQNNLASSEKLVGEGSETPVINKRLNSLINDKTPQTSPFHISTPETPYGALFKDNPSPRTRKGWMKWIDHLPDMQQEEPPTKRRKSTPMSEVKRMAWDFVTGRSDNDKPSQNKNKDATISDEKESDEGISSHVTTNRRLSFSDENSPSKTPKNPLISAQIAQLDEILQKASSTPDRQTLSAEHTNQYHLEPAITGRGIVKDSQPESVGWEHPTRKTPSSRQVRNKVIKSYAKIPITCNILTFNSAALLQTGKSEKRKPKFMLSGLRDKGIAEKVILDLGGEVSTGSAFDNSATHLICMKPSRNEKILSSIAAGKWVLHYRYIEACDNEKRFVNEFELGNPKSKGVIPDPENESENAIMKAVYRWRQKLLKDPGGAFRHIVALLITPKEKKEQFERLICAGGGMVIDAKPPYNNSPKGKKITHCFIQLKQIDQQVDWAMMASKGILCFPPNFLNDHLMAESPLNPRDCVMPEFKKYLALLPKQS</sequence>